<evidence type="ECO:0000259" key="2">
    <source>
        <dbReference type="Pfam" id="PF12706"/>
    </source>
</evidence>
<keyword evidence="4" id="KW-1185">Reference proteome</keyword>
<dbReference type="InterPro" id="IPR001279">
    <property type="entry name" value="Metallo-B-lactamas"/>
</dbReference>
<reference evidence="4" key="1">
    <citation type="submission" date="2018-11" db="EMBL/GenBank/DDBJ databases">
        <title>Proposal to divide the Flavobacteriaceae and reorganize its genera based on Amino Acid Identity values calculated from whole genome sequences.</title>
        <authorList>
            <person name="Nicholson A.C."/>
            <person name="Gulvik C.A."/>
            <person name="Whitney A.M."/>
            <person name="Humrighouse B.W."/>
            <person name="Bell M."/>
            <person name="Holmes B."/>
            <person name="Steigerwalt A.G."/>
            <person name="Villarma A."/>
            <person name="Sheth M."/>
            <person name="Batra D."/>
            <person name="Pryor J."/>
            <person name="Bernardet J.-F."/>
            <person name="Hugo C."/>
            <person name="Kampfer P."/>
            <person name="Newman J."/>
            <person name="McQuiston J.R."/>
        </authorList>
    </citation>
    <scope>NUCLEOTIDE SEQUENCE [LARGE SCALE GENOMIC DNA]</scope>
    <source>
        <strain evidence="4">G0229</strain>
    </source>
</reference>
<dbReference type="Pfam" id="PF12706">
    <property type="entry name" value="Lactamase_B_2"/>
    <property type="match status" value="1"/>
</dbReference>
<gene>
    <name evidence="3" type="ORF">EG339_01585</name>
</gene>
<sequence length="254" mass="28674">MKIQQIRNATLIVEYAGKKILIDPMLSSKGTLPAFIPAKNWTFKKNPLNDLPFPKEEIIKDVDFVFVSHLHPDHWDKEAVRILPKGIKIFVQDHTDKLKIEKSGFSNVEVLGEHSLFGDIRLSRTKAQHGKGYILKIAGCVCGLVLQHPTEKTLYIAADTVWYEGVQEALDKHQPEIIVLNGGDNQFAFGGQVIMNKNDINEVHKAIPNATIVVSHMEGVNHNTLTRKELKEFLSEKRITDKVNVPEDGQSYTF</sequence>
<dbReference type="GO" id="GO:0016787">
    <property type="term" value="F:hydrolase activity"/>
    <property type="evidence" value="ECO:0007669"/>
    <property type="project" value="UniProtKB-KW"/>
</dbReference>
<proteinExistence type="predicted"/>
<organism evidence="3 4">
    <name type="scientific">Chryseobacterium bernardetii</name>
    <dbReference type="NCBI Taxonomy" id="1241978"/>
    <lineage>
        <taxon>Bacteria</taxon>
        <taxon>Pseudomonadati</taxon>
        <taxon>Bacteroidota</taxon>
        <taxon>Flavobacteriia</taxon>
        <taxon>Flavobacteriales</taxon>
        <taxon>Weeksellaceae</taxon>
        <taxon>Chryseobacterium group</taxon>
        <taxon>Chryseobacterium</taxon>
    </lineage>
</organism>
<evidence type="ECO:0000313" key="4">
    <source>
        <dbReference type="Proteomes" id="UP000271193"/>
    </source>
</evidence>
<evidence type="ECO:0000256" key="1">
    <source>
        <dbReference type="ARBA" id="ARBA00022801"/>
    </source>
</evidence>
<dbReference type="AlphaFoldDB" id="A0A3G6T6H0"/>
<dbReference type="KEGG" id="cben:EG339_01585"/>
<dbReference type="EMBL" id="CP033932">
    <property type="protein sequence ID" value="AZB23407.1"/>
    <property type="molecule type" value="Genomic_DNA"/>
</dbReference>
<dbReference type="InterPro" id="IPR036866">
    <property type="entry name" value="RibonucZ/Hydroxyglut_hydro"/>
</dbReference>
<protein>
    <submittedName>
        <fullName evidence="3">MBL fold metallo-hydrolase</fullName>
    </submittedName>
</protein>
<dbReference type="SUPFAM" id="SSF56281">
    <property type="entry name" value="Metallo-hydrolase/oxidoreductase"/>
    <property type="match status" value="1"/>
</dbReference>
<dbReference type="Proteomes" id="UP000271193">
    <property type="component" value="Chromosome"/>
</dbReference>
<dbReference type="Gene3D" id="3.60.15.10">
    <property type="entry name" value="Ribonuclease Z/Hydroxyacylglutathione hydrolase-like"/>
    <property type="match status" value="1"/>
</dbReference>
<keyword evidence="1 3" id="KW-0378">Hydrolase</keyword>
<dbReference type="RefSeq" id="WP_123868557.1">
    <property type="nucleotide sequence ID" value="NZ_CP033932.1"/>
</dbReference>
<evidence type="ECO:0000313" key="3">
    <source>
        <dbReference type="EMBL" id="AZB23407.1"/>
    </source>
</evidence>
<dbReference type="PANTHER" id="PTHR43546">
    <property type="entry name" value="UPF0173 METAL-DEPENDENT HYDROLASE MJ1163-RELATED"/>
    <property type="match status" value="1"/>
</dbReference>
<feature type="domain" description="Metallo-beta-lactamase" evidence="2">
    <location>
        <begin position="19"/>
        <end position="217"/>
    </location>
</feature>
<name>A0A3G6T6H0_9FLAO</name>
<dbReference type="InterPro" id="IPR050114">
    <property type="entry name" value="UPF0173_UPF0282_UlaG_hydrolase"/>
</dbReference>
<dbReference type="GeneID" id="99063493"/>
<dbReference type="PANTHER" id="PTHR43546:SF9">
    <property type="entry name" value="L-ASCORBATE-6-PHOSPHATE LACTONASE ULAG-RELATED"/>
    <property type="match status" value="1"/>
</dbReference>
<accession>A0A3G6T6H0</accession>